<dbReference type="Gramene" id="VVA33045">
    <property type="protein sequence ID" value="VVA33045"/>
    <property type="gene ID" value="Prudul26B025126"/>
</dbReference>
<reference evidence="3" key="1">
    <citation type="journal article" date="2020" name="Plant J.">
        <title>Transposons played a major role in the diversification between the closely related almond and peach genomes: results from the almond genome sequence.</title>
        <authorList>
            <person name="Alioto T."/>
            <person name="Alexiou K.G."/>
            <person name="Bardil A."/>
            <person name="Barteri F."/>
            <person name="Castanera R."/>
            <person name="Cruz F."/>
            <person name="Dhingra A."/>
            <person name="Duval H."/>
            <person name="Fernandez I Marti A."/>
            <person name="Frias L."/>
            <person name="Galan B."/>
            <person name="Garcia J.L."/>
            <person name="Howad W."/>
            <person name="Gomez-Garrido J."/>
            <person name="Gut M."/>
            <person name="Julca I."/>
            <person name="Morata J."/>
            <person name="Puigdomenech P."/>
            <person name="Ribeca P."/>
            <person name="Rubio Cabetas M.J."/>
            <person name="Vlasova A."/>
            <person name="Wirthensohn M."/>
            <person name="Garcia-Mas J."/>
            <person name="Gabaldon T."/>
            <person name="Casacuberta J.M."/>
            <person name="Arus P."/>
        </authorList>
    </citation>
    <scope>NUCLEOTIDE SEQUENCE [LARGE SCALE GENOMIC DNA]</scope>
    <source>
        <strain evidence="3">cv. Texas</strain>
    </source>
</reference>
<evidence type="ECO:0000313" key="3">
    <source>
        <dbReference type="Proteomes" id="UP000327085"/>
    </source>
</evidence>
<keyword evidence="1" id="KW-1133">Transmembrane helix</keyword>
<dbReference type="EMBL" id="CABIKO010000271">
    <property type="protein sequence ID" value="VVA33045.1"/>
    <property type="molecule type" value="Genomic_DNA"/>
</dbReference>
<evidence type="ECO:0000313" key="2">
    <source>
        <dbReference type="EMBL" id="VVA33045.1"/>
    </source>
</evidence>
<dbReference type="InParanoid" id="A0A5E4FZR2"/>
<feature type="transmembrane region" description="Helical" evidence="1">
    <location>
        <begin position="174"/>
        <end position="198"/>
    </location>
</feature>
<proteinExistence type="predicted"/>
<feature type="transmembrane region" description="Helical" evidence="1">
    <location>
        <begin position="134"/>
        <end position="154"/>
    </location>
</feature>
<keyword evidence="1" id="KW-0472">Membrane</keyword>
<protein>
    <submittedName>
        <fullName evidence="2">PREDICTED: PRUPE_5G227500</fullName>
    </submittedName>
</protein>
<evidence type="ECO:0000256" key="1">
    <source>
        <dbReference type="SAM" id="Phobius"/>
    </source>
</evidence>
<dbReference type="AlphaFoldDB" id="A0A5E4FZR2"/>
<sequence length="238" mass="26894">MGGRDGPKLRRLGFMARRAYEPSSSPLVFASRGSARNLHEIFESVASKKFVHGSARNLHEIFESIAWKKLVRSKKIVIGLDLRDLGWVVFHFQQDLQRPFVKLENAKRPLTTGMVATVKAWDLEMIMVIKKAAWLNDNFFVCLVFGVCAPVSLLSSFRTFLCYWVNVRANFWPLLARCWAEIAHLSVIGLTLGLVRFLSNIWACIQRNWADVWTLSYVLGTSGPNEAIPGRLLGLLSG</sequence>
<name>A0A5E4FZR2_PRUDU</name>
<dbReference type="Proteomes" id="UP000327085">
    <property type="component" value="Chromosome 5"/>
</dbReference>
<accession>A0A5E4FZR2</accession>
<organism evidence="2 3">
    <name type="scientific">Prunus dulcis</name>
    <name type="common">Almond</name>
    <name type="synonym">Amygdalus dulcis</name>
    <dbReference type="NCBI Taxonomy" id="3755"/>
    <lineage>
        <taxon>Eukaryota</taxon>
        <taxon>Viridiplantae</taxon>
        <taxon>Streptophyta</taxon>
        <taxon>Embryophyta</taxon>
        <taxon>Tracheophyta</taxon>
        <taxon>Spermatophyta</taxon>
        <taxon>Magnoliopsida</taxon>
        <taxon>eudicotyledons</taxon>
        <taxon>Gunneridae</taxon>
        <taxon>Pentapetalae</taxon>
        <taxon>rosids</taxon>
        <taxon>fabids</taxon>
        <taxon>Rosales</taxon>
        <taxon>Rosaceae</taxon>
        <taxon>Amygdaloideae</taxon>
        <taxon>Amygdaleae</taxon>
        <taxon>Prunus</taxon>
    </lineage>
</organism>
<keyword evidence="1" id="KW-0812">Transmembrane</keyword>
<gene>
    <name evidence="2" type="ORF">ALMOND_2B025126</name>
</gene>